<gene>
    <name evidence="2" type="ORF">FOZ62_022099</name>
</gene>
<dbReference type="Proteomes" id="UP000574390">
    <property type="component" value="Unassembled WGS sequence"/>
</dbReference>
<name>A0A7J6Q3I0_PEROL</name>
<feature type="region of interest" description="Disordered" evidence="1">
    <location>
        <begin position="1"/>
        <end position="40"/>
    </location>
</feature>
<dbReference type="EMBL" id="JABANM010032375">
    <property type="protein sequence ID" value="KAF4703035.1"/>
    <property type="molecule type" value="Genomic_DNA"/>
</dbReference>
<comment type="caution">
    <text evidence="2">The sequence shown here is derived from an EMBL/GenBank/DDBJ whole genome shotgun (WGS) entry which is preliminary data.</text>
</comment>
<reference evidence="2 3" key="1">
    <citation type="submission" date="2020-04" db="EMBL/GenBank/DDBJ databases">
        <title>Perkinsus olseni comparative genomics.</title>
        <authorList>
            <person name="Bogema D.R."/>
        </authorList>
    </citation>
    <scope>NUCLEOTIDE SEQUENCE [LARGE SCALE GENOMIC DNA]</scope>
    <source>
        <strain evidence="2">ATCC PRA-205</strain>
    </source>
</reference>
<feature type="region of interest" description="Disordered" evidence="1">
    <location>
        <begin position="114"/>
        <end position="169"/>
    </location>
</feature>
<evidence type="ECO:0000313" key="3">
    <source>
        <dbReference type="Proteomes" id="UP000574390"/>
    </source>
</evidence>
<accession>A0A7J6Q3I0</accession>
<feature type="compositionally biased region" description="Basic and acidic residues" evidence="1">
    <location>
        <begin position="30"/>
        <end position="40"/>
    </location>
</feature>
<evidence type="ECO:0000313" key="2">
    <source>
        <dbReference type="EMBL" id="KAF4703035.1"/>
    </source>
</evidence>
<proteinExistence type="predicted"/>
<sequence>MSSSSSSRPSEGSDARQPGLGAFLRRKGIGVKERGDESDVKLTEMTVQQQEEEARKENREVLRRGSLLSQMDALTSVIQPGIRGAVKDTWVQQPRVMPKGVCCDKHERQVAVVPNGEEIEGGSKGPLADAAVGGAQEDQEKRVPVRLLGHNSPGQAVEERSLSRSRLRS</sequence>
<organism evidence="2 3">
    <name type="scientific">Perkinsus olseni</name>
    <name type="common">Perkinsus atlanticus</name>
    <dbReference type="NCBI Taxonomy" id="32597"/>
    <lineage>
        <taxon>Eukaryota</taxon>
        <taxon>Sar</taxon>
        <taxon>Alveolata</taxon>
        <taxon>Perkinsozoa</taxon>
        <taxon>Perkinsea</taxon>
        <taxon>Perkinsida</taxon>
        <taxon>Perkinsidae</taxon>
        <taxon>Perkinsus</taxon>
    </lineage>
</organism>
<evidence type="ECO:0000256" key="1">
    <source>
        <dbReference type="SAM" id="MobiDB-lite"/>
    </source>
</evidence>
<feature type="compositionally biased region" description="Low complexity" evidence="1">
    <location>
        <begin position="1"/>
        <end position="12"/>
    </location>
</feature>
<dbReference type="AlphaFoldDB" id="A0A7J6Q3I0"/>
<protein>
    <submittedName>
        <fullName evidence="2">Uncharacterized protein</fullName>
    </submittedName>
</protein>